<proteinExistence type="predicted"/>
<dbReference type="InterPro" id="IPR051682">
    <property type="entry name" value="Mito_Persulfide_Diox"/>
</dbReference>
<dbReference type="AlphaFoldDB" id="A0A438AGT5"/>
<dbReference type="GO" id="GO:0046872">
    <property type="term" value="F:metal ion binding"/>
    <property type="evidence" value="ECO:0007669"/>
    <property type="project" value="UniProtKB-KW"/>
</dbReference>
<dbReference type="GO" id="GO:0006749">
    <property type="term" value="P:glutathione metabolic process"/>
    <property type="evidence" value="ECO:0007669"/>
    <property type="project" value="InterPro"/>
</dbReference>
<keyword evidence="1" id="KW-0479">Metal-binding</keyword>
<evidence type="ECO:0000256" key="1">
    <source>
        <dbReference type="ARBA" id="ARBA00022723"/>
    </source>
</evidence>
<dbReference type="RefSeq" id="WP_127906563.1">
    <property type="nucleotide sequence ID" value="NZ_RQXX01000003.1"/>
</dbReference>
<organism evidence="4 5">
    <name type="scientific">Mesobaculum littorinae</name>
    <dbReference type="NCBI Taxonomy" id="2486419"/>
    <lineage>
        <taxon>Bacteria</taxon>
        <taxon>Pseudomonadati</taxon>
        <taxon>Pseudomonadota</taxon>
        <taxon>Alphaproteobacteria</taxon>
        <taxon>Rhodobacterales</taxon>
        <taxon>Roseobacteraceae</taxon>
        <taxon>Mesobaculum</taxon>
    </lineage>
</organism>
<dbReference type="GO" id="GO:0016787">
    <property type="term" value="F:hydrolase activity"/>
    <property type="evidence" value="ECO:0007669"/>
    <property type="project" value="UniProtKB-KW"/>
</dbReference>
<comment type="caution">
    <text evidence="4">The sequence shown here is derived from an EMBL/GenBank/DDBJ whole genome shotgun (WGS) entry which is preliminary data.</text>
</comment>
<dbReference type="Pfam" id="PF00753">
    <property type="entry name" value="Lactamase_B"/>
    <property type="match status" value="1"/>
</dbReference>
<dbReference type="Gene3D" id="3.60.15.10">
    <property type="entry name" value="Ribonuclease Z/Hydroxyacylglutathione hydrolase-like"/>
    <property type="match status" value="1"/>
</dbReference>
<sequence>MSDDLKTRVERHSPSRGAGSPDVWGIYDPDTGSIQYVCACPATKQAALIDVVWNYDPKACAFSDRSLTQVLDLVAREGLSVAWILDTHPHADHVMASAGLKERTGAPTAIGAKVRDIAGIWAGLYNAPDLFDVDRDFDRLLDDGDTLPLGELALDVWLSPGHTLGSVSYICGDAGFVHDTLMQPDVGTSRTDFPGGSAPALWDSIQRILSLPEETRLYIGHDYGSADRRTPEWEATVARHLAENQHVCAGTQRDDWIDRRERRDATLPLPDRMLAALQVNLRGGRLPPCEADGHSYLKLPVGRF</sequence>
<dbReference type="InterPro" id="IPR001279">
    <property type="entry name" value="Metallo-B-lactamas"/>
</dbReference>
<reference evidence="4 5" key="1">
    <citation type="submission" date="2018-11" db="EMBL/GenBank/DDBJ databases">
        <title>Mesobaculum littorinae gen. nov., sp. nov., isolated from Littorina scabra that represents a novel genus of the order Rhodobacteraceae.</title>
        <authorList>
            <person name="Li F."/>
        </authorList>
    </citation>
    <scope>NUCLEOTIDE SEQUENCE [LARGE SCALE GENOMIC DNA]</scope>
    <source>
        <strain evidence="4 5">M0103</strain>
    </source>
</reference>
<keyword evidence="4" id="KW-0378">Hydrolase</keyword>
<gene>
    <name evidence="4" type="ORF">EKE94_10495</name>
</gene>
<evidence type="ECO:0000313" key="5">
    <source>
        <dbReference type="Proteomes" id="UP000285908"/>
    </source>
</evidence>
<protein>
    <submittedName>
        <fullName evidence="4">MBL fold metallo-hydrolase</fullName>
    </submittedName>
</protein>
<dbReference type="OrthoDB" id="9784009at2"/>
<dbReference type="GO" id="GO:0050313">
    <property type="term" value="F:sulfur dioxygenase activity"/>
    <property type="evidence" value="ECO:0007669"/>
    <property type="project" value="InterPro"/>
</dbReference>
<dbReference type="GO" id="GO:0070813">
    <property type="term" value="P:hydrogen sulfide metabolic process"/>
    <property type="evidence" value="ECO:0007669"/>
    <property type="project" value="TreeGrafter"/>
</dbReference>
<dbReference type="SUPFAM" id="SSF56281">
    <property type="entry name" value="Metallo-hydrolase/oxidoreductase"/>
    <property type="match status" value="1"/>
</dbReference>
<dbReference type="PANTHER" id="PTHR43084:SF1">
    <property type="entry name" value="PERSULFIDE DIOXYGENASE ETHE1, MITOCHONDRIAL"/>
    <property type="match status" value="1"/>
</dbReference>
<feature type="domain" description="Metallo-beta-lactamase" evidence="3">
    <location>
        <begin position="32"/>
        <end position="221"/>
    </location>
</feature>
<dbReference type="EMBL" id="RQXX01000003">
    <property type="protein sequence ID" value="RVV97898.1"/>
    <property type="molecule type" value="Genomic_DNA"/>
</dbReference>
<dbReference type="SMART" id="SM00849">
    <property type="entry name" value="Lactamase_B"/>
    <property type="match status" value="1"/>
</dbReference>
<accession>A0A438AGT5</accession>
<evidence type="ECO:0000259" key="3">
    <source>
        <dbReference type="SMART" id="SM00849"/>
    </source>
</evidence>
<dbReference type="CDD" id="cd07724">
    <property type="entry name" value="POD-like_MBL-fold"/>
    <property type="match status" value="1"/>
</dbReference>
<dbReference type="PANTHER" id="PTHR43084">
    <property type="entry name" value="PERSULFIDE DIOXYGENASE ETHE1"/>
    <property type="match status" value="1"/>
</dbReference>
<name>A0A438AGT5_9RHOB</name>
<evidence type="ECO:0000313" key="4">
    <source>
        <dbReference type="EMBL" id="RVV97898.1"/>
    </source>
</evidence>
<feature type="compositionally biased region" description="Basic and acidic residues" evidence="2">
    <location>
        <begin position="1"/>
        <end position="13"/>
    </location>
</feature>
<keyword evidence="5" id="KW-1185">Reference proteome</keyword>
<dbReference type="Proteomes" id="UP000285908">
    <property type="component" value="Unassembled WGS sequence"/>
</dbReference>
<dbReference type="InterPro" id="IPR036866">
    <property type="entry name" value="RibonucZ/Hydroxyglut_hydro"/>
</dbReference>
<evidence type="ECO:0000256" key="2">
    <source>
        <dbReference type="SAM" id="MobiDB-lite"/>
    </source>
</evidence>
<dbReference type="InterPro" id="IPR044528">
    <property type="entry name" value="POD-like_MBL-fold"/>
</dbReference>
<feature type="region of interest" description="Disordered" evidence="2">
    <location>
        <begin position="1"/>
        <end position="22"/>
    </location>
</feature>